<dbReference type="Gene3D" id="3.90.1140.10">
    <property type="entry name" value="Cyclic phosphodiesterase"/>
    <property type="match status" value="1"/>
</dbReference>
<accession>A0A936YQY0</accession>
<proteinExistence type="predicted"/>
<dbReference type="AlphaFoldDB" id="A0A936YQY0"/>
<dbReference type="Pfam" id="PF06299">
    <property type="entry name" value="DUF1045"/>
    <property type="match status" value="1"/>
</dbReference>
<comment type="caution">
    <text evidence="1">The sequence shown here is derived from an EMBL/GenBank/DDBJ whole genome shotgun (WGS) entry which is preliminary data.</text>
</comment>
<protein>
    <submittedName>
        <fullName evidence="1">DUF1045 domain-containing protein</fullName>
    </submittedName>
</protein>
<keyword evidence="2" id="KW-1185">Reference proteome</keyword>
<sequence>MRYAIYFTPPEGDRLAVAASAWLGRDPGSIFPVGETEADGFSAAEISALTAEPRRYGFHATLKAPFELADNADEDALLSAFDAFAEAMSAIEINSLSLGQLGSFFALVPGQWSNELEAFAAECVRHFEPFRAPISAADIQRRKPDTLSASQLHNLETWGYPYVFEDFRFHMTLTGQVPAEAQDAVRSALEARFASFIGKPLDISHLALFAEPERGAPFYLKRIKPLRAAREKRTA</sequence>
<gene>
    <name evidence="1" type="ORF">JJB09_12905</name>
</gene>
<dbReference type="EMBL" id="JAEQNC010000006">
    <property type="protein sequence ID" value="MBL0372926.1"/>
    <property type="molecule type" value="Genomic_DNA"/>
</dbReference>
<dbReference type="Proteomes" id="UP000633219">
    <property type="component" value="Unassembled WGS sequence"/>
</dbReference>
<name>A0A936YQY0_9HYPH</name>
<reference evidence="1" key="1">
    <citation type="submission" date="2021-01" db="EMBL/GenBank/DDBJ databases">
        <title>Rhizobium sp. strain KVB221 16S ribosomal RNA gene Genome sequencing and assembly.</title>
        <authorList>
            <person name="Kang M."/>
        </authorList>
    </citation>
    <scope>NUCLEOTIDE SEQUENCE</scope>
    <source>
        <strain evidence="1">KVB221</strain>
    </source>
</reference>
<evidence type="ECO:0000313" key="1">
    <source>
        <dbReference type="EMBL" id="MBL0372926.1"/>
    </source>
</evidence>
<organism evidence="1 2">
    <name type="scientific">Rhizobium setariae</name>
    <dbReference type="NCBI Taxonomy" id="2801340"/>
    <lineage>
        <taxon>Bacteria</taxon>
        <taxon>Pseudomonadati</taxon>
        <taxon>Pseudomonadota</taxon>
        <taxon>Alphaproteobacteria</taxon>
        <taxon>Hyphomicrobiales</taxon>
        <taxon>Rhizobiaceae</taxon>
        <taxon>Rhizobium/Agrobacterium group</taxon>
        <taxon>Rhizobium</taxon>
    </lineage>
</organism>
<dbReference type="RefSeq" id="WP_201658483.1">
    <property type="nucleotide sequence ID" value="NZ_JAEQNC010000006.1"/>
</dbReference>
<dbReference type="InterPro" id="IPR009389">
    <property type="entry name" value="DUF1045"/>
</dbReference>
<dbReference type="NCBIfam" id="TIGR03223">
    <property type="entry name" value="Phn_opern_protn"/>
    <property type="match status" value="1"/>
</dbReference>
<evidence type="ECO:0000313" key="2">
    <source>
        <dbReference type="Proteomes" id="UP000633219"/>
    </source>
</evidence>
<dbReference type="PIRSF" id="PIRSF033328">
    <property type="entry name" value="Phest_Mll4975"/>
    <property type="match status" value="1"/>
</dbReference>